<evidence type="ECO:0000313" key="6">
    <source>
        <dbReference type="Proteomes" id="UP000824110"/>
    </source>
</evidence>
<dbReference type="EMBL" id="DVNE01000023">
    <property type="protein sequence ID" value="HIU61498.1"/>
    <property type="molecule type" value="Genomic_DNA"/>
</dbReference>
<dbReference type="SUPFAM" id="SSF52279">
    <property type="entry name" value="Beta-D-glucan exohydrolase, C-terminal domain"/>
    <property type="match status" value="1"/>
</dbReference>
<evidence type="ECO:0000313" key="5">
    <source>
        <dbReference type="EMBL" id="HIU61498.1"/>
    </source>
</evidence>
<evidence type="ECO:0000259" key="4">
    <source>
        <dbReference type="SMART" id="SM01217"/>
    </source>
</evidence>
<dbReference type="Pfam" id="PF01915">
    <property type="entry name" value="Glyco_hydro_3_C"/>
    <property type="match status" value="1"/>
</dbReference>
<feature type="domain" description="Fibronectin type III-like" evidence="4">
    <location>
        <begin position="468"/>
        <end position="548"/>
    </location>
</feature>
<name>A0A9D1MJ52_9FIRM</name>
<dbReference type="AlphaFoldDB" id="A0A9D1MJ52"/>
<comment type="similarity">
    <text evidence="1">Belongs to the glycosyl hydrolase 3 family.</text>
</comment>
<keyword evidence="3" id="KW-0472">Membrane</keyword>
<keyword evidence="3" id="KW-1133">Transmembrane helix</keyword>
<dbReference type="InterPro" id="IPR036881">
    <property type="entry name" value="Glyco_hydro_3_C_sf"/>
</dbReference>
<dbReference type="GO" id="GO:0005975">
    <property type="term" value="P:carbohydrate metabolic process"/>
    <property type="evidence" value="ECO:0007669"/>
    <property type="project" value="InterPro"/>
</dbReference>
<keyword evidence="2 5" id="KW-0378">Hydrolase</keyword>
<dbReference type="PRINTS" id="PR00133">
    <property type="entry name" value="GLHYDRLASE3"/>
</dbReference>
<dbReference type="PANTHER" id="PTHR42715">
    <property type="entry name" value="BETA-GLUCOSIDASE"/>
    <property type="match status" value="1"/>
</dbReference>
<dbReference type="Gene3D" id="3.40.50.1700">
    <property type="entry name" value="Glycoside hydrolase family 3 C-terminal domain"/>
    <property type="match status" value="1"/>
</dbReference>
<dbReference type="Proteomes" id="UP000824110">
    <property type="component" value="Unassembled WGS sequence"/>
</dbReference>
<dbReference type="InterPro" id="IPR026891">
    <property type="entry name" value="Fn3-like"/>
</dbReference>
<keyword evidence="3" id="KW-0812">Transmembrane</keyword>
<dbReference type="PANTHER" id="PTHR42715:SF10">
    <property type="entry name" value="BETA-GLUCOSIDASE"/>
    <property type="match status" value="1"/>
</dbReference>
<dbReference type="InterPro" id="IPR002772">
    <property type="entry name" value="Glyco_hydro_3_C"/>
</dbReference>
<dbReference type="SMART" id="SM01217">
    <property type="entry name" value="Fn3_like"/>
    <property type="match status" value="1"/>
</dbReference>
<sequence length="1059" mass="114619">MKVTNKTRNVVRGLTGIFAGLLAISIGGTAIVNSYRSWIDTNLLTVSSGMYTPGGSTIETYNYRVKSSDEVLGGYDLSTSKGMYDYQKAAAIQIASEGVVLMKNDENSLPLAKNSEVTLLGTAAYNVFHGGTMGSMPVESEKVSFVDALTQQGMTVNQTAYDAYKKAPGYGSSATSTPWGTTSVNSNLSSLSSGKFTLNESSPADVGLKAPANKGGTAIVVLSRQGGENSYYLPGEQGKGNTETNSWDANHDVLGLSVKEMETIKYAKINYDNVVVIINSDSAMDIPELFENGGEYEADSVLWAGLPGTYGWVAVAQVLDGTVNPSGHMVDTYAAKSSVSAANQNYGVFVFGNANPDDTLQSNSQKSLWYMPEVEGIYIGYRYYETRYYDAVMGQGEASVAHKGANVDTADPNATEWNYADEVVAGFGYGLSYTTFEETLNSVTVDESAGTITASVTVENTGDVAGKHAVQLYVNVPYTEGGLEKSAIALVGYAKTDTLKANGGEETVTITGELQDIATYDEELEHDGVKGGYVLEQGEYVFAVGNGAHDALNNVLDYKGVTPAANDAMDYAGDEALTKTYTFDEDYTITETKNGETIENQLQDMEFDMFDEEITELSRSNWNTTWPKTYTGLNTTEAMKAGLECKVYTVHATDNNGVEVIWNSDETSYTFAQLKPERGEWLDYNDERLIDLVQQVSLEDAIACVTQCGGQDFDAIPSIESPAFKTTDGPVGYDSERGKLSIDWNTVNEVYDTEDGDPYGEIEMRPLPTMPVIGATFSHEMATLSGEVLSMLALWSGVAEVWGPGVNIHRTPYNARNHEYYSEDPVHLADMANDFATEAKSNGLVTCLKHFAFNDTEANRSGIAPFMTEQRARELDLRAFQKPIENESALAVMTGFNRAGATFCSAHTGLITGILREEWGFNGFCLTDMVSPAYYMNPRDAIAAGTDGVLTASSANNISTGVNGWGEFTPAGLAQDKDMQQRIQDAIHRALYIFINSNATNGYTTESRFTTFRTWYDNALTALVTVTAILTGVSAAGYIATTVLLKKKENSATEVEDEA</sequence>
<proteinExistence type="inferred from homology"/>
<comment type="caution">
    <text evidence="5">The sequence shown here is derived from an EMBL/GenBank/DDBJ whole genome shotgun (WGS) entry which is preliminary data.</text>
</comment>
<dbReference type="InterPro" id="IPR013783">
    <property type="entry name" value="Ig-like_fold"/>
</dbReference>
<gene>
    <name evidence="5" type="ORF">IAB69_02495</name>
</gene>
<dbReference type="InterPro" id="IPR001764">
    <property type="entry name" value="Glyco_hydro_3_N"/>
</dbReference>
<dbReference type="InterPro" id="IPR050288">
    <property type="entry name" value="Cellulose_deg_GH3"/>
</dbReference>
<dbReference type="Gene3D" id="2.60.40.10">
    <property type="entry name" value="Immunoglobulins"/>
    <property type="match status" value="1"/>
</dbReference>
<dbReference type="InterPro" id="IPR036962">
    <property type="entry name" value="Glyco_hydro_3_N_sf"/>
</dbReference>
<dbReference type="InterPro" id="IPR017853">
    <property type="entry name" value="GH"/>
</dbReference>
<reference evidence="5" key="1">
    <citation type="submission" date="2020-10" db="EMBL/GenBank/DDBJ databases">
        <authorList>
            <person name="Gilroy R."/>
        </authorList>
    </citation>
    <scope>NUCLEOTIDE SEQUENCE</scope>
    <source>
        <strain evidence="5">CHK195-12923</strain>
    </source>
</reference>
<dbReference type="SUPFAM" id="SSF51445">
    <property type="entry name" value="(Trans)glycosidases"/>
    <property type="match status" value="1"/>
</dbReference>
<evidence type="ECO:0000256" key="3">
    <source>
        <dbReference type="SAM" id="Phobius"/>
    </source>
</evidence>
<evidence type="ECO:0000256" key="2">
    <source>
        <dbReference type="ARBA" id="ARBA00022801"/>
    </source>
</evidence>
<dbReference type="Gene3D" id="3.20.20.300">
    <property type="entry name" value="Glycoside hydrolase, family 3, N-terminal domain"/>
    <property type="match status" value="1"/>
</dbReference>
<protein>
    <submittedName>
        <fullName evidence="5">Glycoside hydrolase family 3 C-terminal domain-containing protein</fullName>
    </submittedName>
</protein>
<organism evidence="5 6">
    <name type="scientific">Candidatus Coproplasma excrementigallinarum</name>
    <dbReference type="NCBI Taxonomy" id="2840747"/>
    <lineage>
        <taxon>Bacteria</taxon>
        <taxon>Bacillati</taxon>
        <taxon>Bacillota</taxon>
        <taxon>Clostridia</taxon>
        <taxon>Eubacteriales</taxon>
        <taxon>Candidatus Coproplasma</taxon>
    </lineage>
</organism>
<accession>A0A9D1MJ52</accession>
<dbReference type="GO" id="GO:0004553">
    <property type="term" value="F:hydrolase activity, hydrolyzing O-glycosyl compounds"/>
    <property type="evidence" value="ECO:0007669"/>
    <property type="project" value="InterPro"/>
</dbReference>
<dbReference type="Pfam" id="PF00933">
    <property type="entry name" value="Glyco_hydro_3"/>
    <property type="match status" value="1"/>
</dbReference>
<feature type="transmembrane region" description="Helical" evidence="3">
    <location>
        <begin position="1019"/>
        <end position="1040"/>
    </location>
</feature>
<dbReference type="Pfam" id="PF14310">
    <property type="entry name" value="Fn3-like"/>
    <property type="match status" value="1"/>
</dbReference>
<reference evidence="5" key="2">
    <citation type="journal article" date="2021" name="PeerJ">
        <title>Extensive microbial diversity within the chicken gut microbiome revealed by metagenomics and culture.</title>
        <authorList>
            <person name="Gilroy R."/>
            <person name="Ravi A."/>
            <person name="Getino M."/>
            <person name="Pursley I."/>
            <person name="Horton D.L."/>
            <person name="Alikhan N.F."/>
            <person name="Baker D."/>
            <person name="Gharbi K."/>
            <person name="Hall N."/>
            <person name="Watson M."/>
            <person name="Adriaenssens E.M."/>
            <person name="Foster-Nyarko E."/>
            <person name="Jarju S."/>
            <person name="Secka A."/>
            <person name="Antonio M."/>
            <person name="Oren A."/>
            <person name="Chaudhuri R.R."/>
            <person name="La Ragione R."/>
            <person name="Hildebrand F."/>
            <person name="Pallen M.J."/>
        </authorList>
    </citation>
    <scope>NUCLEOTIDE SEQUENCE</scope>
    <source>
        <strain evidence="5">CHK195-12923</strain>
    </source>
</reference>
<evidence type="ECO:0000256" key="1">
    <source>
        <dbReference type="ARBA" id="ARBA00005336"/>
    </source>
</evidence>